<keyword evidence="2" id="KW-1185">Reference proteome</keyword>
<proteinExistence type="predicted"/>
<reference evidence="1 2" key="1">
    <citation type="journal article" date="2022" name="New Phytol.">
        <title>Ecological generalism drives hyperdiversity of secondary metabolite gene clusters in xylarialean endophytes.</title>
        <authorList>
            <person name="Franco M.E.E."/>
            <person name="Wisecaver J.H."/>
            <person name="Arnold A.E."/>
            <person name="Ju Y.M."/>
            <person name="Slot J.C."/>
            <person name="Ahrendt S."/>
            <person name="Moore L.P."/>
            <person name="Eastman K.E."/>
            <person name="Scott K."/>
            <person name="Konkel Z."/>
            <person name="Mondo S.J."/>
            <person name="Kuo A."/>
            <person name="Hayes R.D."/>
            <person name="Haridas S."/>
            <person name="Andreopoulos B."/>
            <person name="Riley R."/>
            <person name="LaButti K."/>
            <person name="Pangilinan J."/>
            <person name="Lipzen A."/>
            <person name="Amirebrahimi M."/>
            <person name="Yan J."/>
            <person name="Adam C."/>
            <person name="Keymanesh K."/>
            <person name="Ng V."/>
            <person name="Louie K."/>
            <person name="Northen T."/>
            <person name="Drula E."/>
            <person name="Henrissat B."/>
            <person name="Hsieh H.M."/>
            <person name="Youens-Clark K."/>
            <person name="Lutzoni F."/>
            <person name="Miadlikowska J."/>
            <person name="Eastwood D.C."/>
            <person name="Hamelin R.C."/>
            <person name="Grigoriev I.V."/>
            <person name="U'Ren J.M."/>
        </authorList>
    </citation>
    <scope>NUCLEOTIDE SEQUENCE [LARGE SCALE GENOMIC DNA]</scope>
    <source>
        <strain evidence="1 2">ER1909</strain>
    </source>
</reference>
<protein>
    <submittedName>
        <fullName evidence="1">Uncharacterized protein</fullName>
    </submittedName>
</protein>
<name>A0ACC0DLE5_9PEZI</name>
<gene>
    <name evidence="1" type="ORF">F4821DRAFT_253390</name>
</gene>
<evidence type="ECO:0000313" key="1">
    <source>
        <dbReference type="EMBL" id="KAI6093413.1"/>
    </source>
</evidence>
<comment type="caution">
    <text evidence="1">The sequence shown here is derived from an EMBL/GenBank/DDBJ whole genome shotgun (WGS) entry which is preliminary data.</text>
</comment>
<organism evidence="1 2">
    <name type="scientific">Hypoxylon rubiginosum</name>
    <dbReference type="NCBI Taxonomy" id="110542"/>
    <lineage>
        <taxon>Eukaryota</taxon>
        <taxon>Fungi</taxon>
        <taxon>Dikarya</taxon>
        <taxon>Ascomycota</taxon>
        <taxon>Pezizomycotina</taxon>
        <taxon>Sordariomycetes</taxon>
        <taxon>Xylariomycetidae</taxon>
        <taxon>Xylariales</taxon>
        <taxon>Hypoxylaceae</taxon>
        <taxon>Hypoxylon</taxon>
    </lineage>
</organism>
<evidence type="ECO:0000313" key="2">
    <source>
        <dbReference type="Proteomes" id="UP001497680"/>
    </source>
</evidence>
<accession>A0ACC0DLE5</accession>
<dbReference type="Proteomes" id="UP001497680">
    <property type="component" value="Unassembled WGS sequence"/>
</dbReference>
<dbReference type="EMBL" id="MU394281">
    <property type="protein sequence ID" value="KAI6093413.1"/>
    <property type="molecule type" value="Genomic_DNA"/>
</dbReference>
<sequence length="474" mass="51254">MASLRALLTTSMALPAAAFWRMSCGIIQTGRLDPNISPGAVSAHVHKVSGASNFGLSSTYDDLIASRCTSCEIQDDKSAYWTPQMYYQRADGSVEEVPNGGTVVYYLGRGENRENIEPFPPGFRMVSGDPFLRSNDTASVTYSDGKFLSRPVSDRVSFACLDSSGHIPEVNYMARTECDQGLRAQIQFQSCWDGRDYQLDQSHVAYLSGIDNGVCPPTHPRQLPHLFFEVYYGVADVEKEPGGRFVFAQGDPTGFGFHGDFMNGWDPDVLKEAVDLCINDDSFNGQISYCPPLAKSQTPFYATNCPERQPIVNEQVKGTVECIPGCNVVSDGPARAARLFCPDDTPSINRAADEGPLAMFEPAPGDKLGGSSVFVGCVADNGNPRPLTGASFTADNMTIEICVAFCEDKGYALAGLEYSRECYCGDSIGSATAGDCSTTSKMICAGDNTQWCGAPSLLTVWGRAVGKRNYTEEQ</sequence>